<accession>A0A3D3R5S7</accession>
<organism evidence="10 11">
    <name type="scientific">Gimesia maris</name>
    <dbReference type="NCBI Taxonomy" id="122"/>
    <lineage>
        <taxon>Bacteria</taxon>
        <taxon>Pseudomonadati</taxon>
        <taxon>Planctomycetota</taxon>
        <taxon>Planctomycetia</taxon>
        <taxon>Planctomycetales</taxon>
        <taxon>Planctomycetaceae</taxon>
        <taxon>Gimesia</taxon>
    </lineage>
</organism>
<comment type="catalytic activity">
    <reaction evidence="7">
        <text>a 2'-deoxyadenosine in DNA + S-adenosyl-L-methionine = an N(6)-methyl-2'-deoxyadenosine in DNA + S-adenosyl-L-homocysteine + H(+)</text>
        <dbReference type="Rhea" id="RHEA:15197"/>
        <dbReference type="Rhea" id="RHEA-COMP:12418"/>
        <dbReference type="Rhea" id="RHEA-COMP:12419"/>
        <dbReference type="ChEBI" id="CHEBI:15378"/>
        <dbReference type="ChEBI" id="CHEBI:57856"/>
        <dbReference type="ChEBI" id="CHEBI:59789"/>
        <dbReference type="ChEBI" id="CHEBI:90615"/>
        <dbReference type="ChEBI" id="CHEBI:90616"/>
        <dbReference type="EC" id="2.1.1.72"/>
    </reaction>
</comment>
<name>A0A3D3R5S7_9PLAN</name>
<evidence type="ECO:0000256" key="1">
    <source>
        <dbReference type="ARBA" id="ARBA00006594"/>
    </source>
</evidence>
<reference evidence="10 11" key="1">
    <citation type="journal article" date="2018" name="Nat. Biotechnol.">
        <title>A standardized bacterial taxonomy based on genome phylogeny substantially revises the tree of life.</title>
        <authorList>
            <person name="Parks D.H."/>
            <person name="Chuvochina M."/>
            <person name="Waite D.W."/>
            <person name="Rinke C."/>
            <person name="Skarshewski A."/>
            <person name="Chaumeil P.A."/>
            <person name="Hugenholtz P."/>
        </authorList>
    </citation>
    <scope>NUCLEOTIDE SEQUENCE [LARGE SCALE GENOMIC DNA]</scope>
    <source>
        <strain evidence="10">UBA9375</strain>
    </source>
</reference>
<evidence type="ECO:0000256" key="6">
    <source>
        <dbReference type="ARBA" id="ARBA00022747"/>
    </source>
</evidence>
<dbReference type="Gene3D" id="1.20.1260.30">
    <property type="match status" value="1"/>
</dbReference>
<dbReference type="EMBL" id="DQAY01000059">
    <property type="protein sequence ID" value="HCO23432.1"/>
    <property type="molecule type" value="Genomic_DNA"/>
</dbReference>
<evidence type="ECO:0000256" key="3">
    <source>
        <dbReference type="ARBA" id="ARBA00022603"/>
    </source>
</evidence>
<evidence type="ECO:0000256" key="2">
    <source>
        <dbReference type="ARBA" id="ARBA00011900"/>
    </source>
</evidence>
<dbReference type="PANTHER" id="PTHR42933">
    <property type="entry name" value="SLR6095 PROTEIN"/>
    <property type="match status" value="1"/>
</dbReference>
<dbReference type="Gene3D" id="3.40.50.150">
    <property type="entry name" value="Vaccinia Virus protein VP39"/>
    <property type="match status" value="1"/>
</dbReference>
<comment type="caution">
    <text evidence="10">The sequence shown here is derived from an EMBL/GenBank/DDBJ whole genome shotgun (WGS) entry which is preliminary data.</text>
</comment>
<dbReference type="GO" id="GO:0003677">
    <property type="term" value="F:DNA binding"/>
    <property type="evidence" value="ECO:0007669"/>
    <property type="project" value="InterPro"/>
</dbReference>
<evidence type="ECO:0000313" key="10">
    <source>
        <dbReference type="EMBL" id="HCO23432.1"/>
    </source>
</evidence>
<keyword evidence="4" id="KW-0808">Transferase</keyword>
<feature type="domain" description="DNA methylase adenine-specific" evidence="8">
    <location>
        <begin position="197"/>
        <end position="495"/>
    </location>
</feature>
<dbReference type="EC" id="2.1.1.72" evidence="2"/>
<sequence length="914" mass="102201">MEGLVADASNRVGFGFVEPSDLILGNKMSKKANKTSSIQKPTHKVTLADLERHLFKACEILRGHTSVIGYMEPMFRMLCLKHLNDQFDREGQATPDAQSEGNKTDALTAQALTKSFLIPQEARWTTLRLHRTSLATKLNMAFAALEQANFQLTGVFTGFDFNSTVRQRPLSNSTLVNLVAHFDCLPLSHDAFDNPGVLGKACEYMFALFAERTGKSGSEFFTPPQVTKLMVDLLNPQEGMSCYDPCVGAGGSLVQSWVSARQSTGSGDDVKLVGQETNFSTWSLCKMNMLLNGIHDADIRMGCVLRKPMHISSSDTLERFDRIISVPPFSMSPPPQLEISFPERFHAFTGTKKADLMFVQHMISSLRPDGKLVVAVTQGVLFRGGKEQEIRRHIVSSRILEAVISLPPGLLYSTSIPICILVISKAKTRNRDSVQFINAGHNSGNLNAADITRILGLYETPKNLVGYSRNVPIDAIEAENYNLNVAHYIDSLDQSSDSLDVKDVWSTFRDFGTALSSWLSTGLDGVKPVYADDAISLSGKLPKGNSFLGRFGRTELDAARMRTENVSSSDSPFQLRFQDSIEVAIKSNAESGVAFVQTKPIKFDLLDEDYSIVIGPPSPEFVYESLISWGNLLSCERLVFEVNNAKSKKVRANGLTELGNFLFQTIRVSRKHSGEHQLDFEQVLGHVLVELSAQTGEGFTIESENNSKTTQWEQKVDSTCILASLEKRKEDKEAMQYFLHACRSNDTAAKYLSFYHVAEYYFDKDEELLEKLQARLASFQDHPMDSSDIRDVINLVRKSRGDERTSLRRVLVKHLNATTFQTELKERWRDDLVSYYLGNDGHWCDDGSTKIDFKGSGFYTTLAKRIYTCRNQIVHRKKVEGVTYNPFEDCASLAKEIPIIQTVATLILRGELER</sequence>
<evidence type="ECO:0000259" key="9">
    <source>
        <dbReference type="Pfam" id="PF12161"/>
    </source>
</evidence>
<evidence type="ECO:0000313" key="11">
    <source>
        <dbReference type="Proteomes" id="UP000263642"/>
    </source>
</evidence>
<dbReference type="InterPro" id="IPR029063">
    <property type="entry name" value="SAM-dependent_MTases_sf"/>
</dbReference>
<dbReference type="GO" id="GO:0032259">
    <property type="term" value="P:methylation"/>
    <property type="evidence" value="ECO:0007669"/>
    <property type="project" value="UniProtKB-KW"/>
</dbReference>
<dbReference type="GO" id="GO:0009007">
    <property type="term" value="F:site-specific DNA-methyltransferase (adenine-specific) activity"/>
    <property type="evidence" value="ECO:0007669"/>
    <property type="project" value="UniProtKB-EC"/>
</dbReference>
<dbReference type="PRINTS" id="PR00507">
    <property type="entry name" value="N12N6MTFRASE"/>
</dbReference>
<dbReference type="InterPro" id="IPR038333">
    <property type="entry name" value="T1MK-like_N_sf"/>
</dbReference>
<dbReference type="InterPro" id="IPR022749">
    <property type="entry name" value="D12N6_MeTrfase_N"/>
</dbReference>
<evidence type="ECO:0000259" key="8">
    <source>
        <dbReference type="Pfam" id="PF02384"/>
    </source>
</evidence>
<keyword evidence="5" id="KW-0949">S-adenosyl-L-methionine</keyword>
<dbReference type="GO" id="GO:0009307">
    <property type="term" value="P:DNA restriction-modification system"/>
    <property type="evidence" value="ECO:0007669"/>
    <property type="project" value="UniProtKB-KW"/>
</dbReference>
<dbReference type="InterPro" id="IPR051537">
    <property type="entry name" value="DNA_Adenine_Mtase"/>
</dbReference>
<keyword evidence="6" id="KW-0680">Restriction system</keyword>
<dbReference type="PANTHER" id="PTHR42933:SF3">
    <property type="entry name" value="TYPE I RESTRICTION ENZYME MJAVIII METHYLASE SUBUNIT"/>
    <property type="match status" value="1"/>
</dbReference>
<dbReference type="Proteomes" id="UP000263642">
    <property type="component" value="Unassembled WGS sequence"/>
</dbReference>
<dbReference type="SUPFAM" id="SSF53335">
    <property type="entry name" value="S-adenosyl-L-methionine-dependent methyltransferases"/>
    <property type="match status" value="1"/>
</dbReference>
<dbReference type="AlphaFoldDB" id="A0A3D3R5S7"/>
<proteinExistence type="inferred from homology"/>
<evidence type="ECO:0000256" key="7">
    <source>
        <dbReference type="ARBA" id="ARBA00047942"/>
    </source>
</evidence>
<keyword evidence="3" id="KW-0489">Methyltransferase</keyword>
<comment type="similarity">
    <text evidence="1">Belongs to the N(4)/N(6)-methyltransferase family.</text>
</comment>
<dbReference type="Pfam" id="PF12161">
    <property type="entry name" value="HsdM_N"/>
    <property type="match status" value="1"/>
</dbReference>
<dbReference type="InterPro" id="IPR003356">
    <property type="entry name" value="DNA_methylase_A-5"/>
</dbReference>
<evidence type="ECO:0000256" key="5">
    <source>
        <dbReference type="ARBA" id="ARBA00022691"/>
    </source>
</evidence>
<protein>
    <recommendedName>
        <fullName evidence="2">site-specific DNA-methyltransferase (adenine-specific)</fullName>
        <ecNumber evidence="2">2.1.1.72</ecNumber>
    </recommendedName>
</protein>
<feature type="domain" description="N6 adenine-specific DNA methyltransferase N-terminal" evidence="9">
    <location>
        <begin position="50"/>
        <end position="182"/>
    </location>
</feature>
<dbReference type="Pfam" id="PF17419">
    <property type="entry name" value="MauJ"/>
    <property type="match status" value="1"/>
</dbReference>
<gene>
    <name evidence="10" type="ORF">DIT97_10375</name>
</gene>
<dbReference type="InterPro" id="IPR035383">
    <property type="entry name" value="MauJ"/>
</dbReference>
<evidence type="ECO:0000256" key="4">
    <source>
        <dbReference type="ARBA" id="ARBA00022679"/>
    </source>
</evidence>
<dbReference type="Pfam" id="PF02384">
    <property type="entry name" value="N6_Mtase"/>
    <property type="match status" value="1"/>
</dbReference>
<dbReference type="GO" id="GO:0008170">
    <property type="term" value="F:N-methyltransferase activity"/>
    <property type="evidence" value="ECO:0007669"/>
    <property type="project" value="InterPro"/>
</dbReference>